<feature type="active site" evidence="7">
    <location>
        <position position="163"/>
    </location>
</feature>
<dbReference type="NCBIfam" id="NF008668">
    <property type="entry name" value="PRK11669.1"/>
    <property type="match status" value="1"/>
</dbReference>
<dbReference type="PANTHER" id="PTHR21581">
    <property type="entry name" value="D-ALANYL-D-ALANINE CARBOXYPEPTIDASE"/>
    <property type="match status" value="1"/>
</dbReference>
<dbReference type="AlphaFoldDB" id="A0A0C5JLB6"/>
<dbReference type="KEGG" id="rbu:PG1C_06120"/>
<dbReference type="GO" id="GO:0008360">
    <property type="term" value="P:regulation of cell shape"/>
    <property type="evidence" value="ECO:0007669"/>
    <property type="project" value="UniProtKB-KW"/>
</dbReference>
<dbReference type="EMBL" id="CP010554">
    <property type="protein sequence ID" value="AJP48151.1"/>
    <property type="molecule type" value="Genomic_DNA"/>
</dbReference>
<evidence type="ECO:0000256" key="9">
    <source>
        <dbReference type="RuleBase" id="RU004016"/>
    </source>
</evidence>
<dbReference type="GO" id="GO:0009252">
    <property type="term" value="P:peptidoglycan biosynthetic process"/>
    <property type="evidence" value="ECO:0007669"/>
    <property type="project" value="UniProtKB-KW"/>
</dbReference>
<dbReference type="PANTHER" id="PTHR21581:SF26">
    <property type="entry name" value="D-ALANYL-D-ALANINE ENDOPEPTIDASE"/>
    <property type="match status" value="1"/>
</dbReference>
<keyword evidence="3" id="KW-0378">Hydrolase</keyword>
<dbReference type="HOGENOM" id="CLU_027070_0_3_4"/>
<dbReference type="PATRIC" id="fig|1565605.3.peg.1287"/>
<dbReference type="GO" id="GO:0009002">
    <property type="term" value="F:serine-type D-Ala-D-Ala carboxypeptidase activity"/>
    <property type="evidence" value="ECO:0007669"/>
    <property type="project" value="InterPro"/>
</dbReference>
<dbReference type="InterPro" id="IPR001967">
    <property type="entry name" value="Peptidase_S11_N"/>
</dbReference>
<accession>A0A0C5JLB6</accession>
<protein>
    <recommendedName>
        <fullName evidence="11">Peptidase S11 D-alanyl-D-alanine carboxypeptidase A N-terminal domain-containing protein</fullName>
    </recommendedName>
</protein>
<evidence type="ECO:0000256" key="6">
    <source>
        <dbReference type="ARBA" id="ARBA00023316"/>
    </source>
</evidence>
<keyword evidence="6" id="KW-0961">Cell wall biogenesis/degradation</keyword>
<feature type="binding site" evidence="8">
    <location>
        <position position="268"/>
    </location>
    <ligand>
        <name>substrate</name>
    </ligand>
</feature>
<organism evidence="12 13">
    <name type="scientific">Rugosibacter aromaticivorans</name>
    <dbReference type="NCBI Taxonomy" id="1565605"/>
    <lineage>
        <taxon>Bacteria</taxon>
        <taxon>Pseudomonadati</taxon>
        <taxon>Pseudomonadota</taxon>
        <taxon>Betaproteobacteria</taxon>
        <taxon>Nitrosomonadales</taxon>
        <taxon>Sterolibacteriaceae</taxon>
        <taxon>Rugosibacter</taxon>
    </lineage>
</organism>
<evidence type="ECO:0000313" key="13">
    <source>
        <dbReference type="Proteomes" id="UP000061603"/>
    </source>
</evidence>
<evidence type="ECO:0000256" key="10">
    <source>
        <dbReference type="SAM" id="SignalP"/>
    </source>
</evidence>
<dbReference type="STRING" id="1565605.PG1C_06120"/>
<evidence type="ECO:0000259" key="11">
    <source>
        <dbReference type="Pfam" id="PF00768"/>
    </source>
</evidence>
<feature type="signal peptide" evidence="10">
    <location>
        <begin position="1"/>
        <end position="25"/>
    </location>
</feature>
<dbReference type="SUPFAM" id="SSF56601">
    <property type="entry name" value="beta-lactamase/transpeptidase-like"/>
    <property type="match status" value="1"/>
</dbReference>
<dbReference type="GO" id="GO:0071555">
    <property type="term" value="P:cell wall organization"/>
    <property type="evidence" value="ECO:0007669"/>
    <property type="project" value="UniProtKB-KW"/>
</dbReference>
<reference evidence="12 13" key="1">
    <citation type="journal article" date="2015" name="Genome Announc.">
        <title>Complete Genome Sequence of a Novel Bacterium within the Family Rhodocyclaceae That Degrades Polycyclic Aromatic Hydrocarbons.</title>
        <authorList>
            <person name="Singleton D.R."/>
            <person name="Dickey A.N."/>
            <person name="Scholl E.H."/>
            <person name="Wright F.A."/>
            <person name="Aitken M.D."/>
        </authorList>
    </citation>
    <scope>NUCLEOTIDE SEQUENCE [LARGE SCALE GENOMIC DNA]</scope>
    <source>
        <strain evidence="13">PG1-Ca6</strain>
    </source>
</reference>
<dbReference type="Gene3D" id="3.40.710.10">
    <property type="entry name" value="DD-peptidase/beta-lactamase superfamily"/>
    <property type="match status" value="1"/>
</dbReference>
<evidence type="ECO:0000256" key="2">
    <source>
        <dbReference type="ARBA" id="ARBA00022729"/>
    </source>
</evidence>
<feature type="active site" description="Acyl-ester intermediate" evidence="7">
    <location>
        <position position="106"/>
    </location>
</feature>
<comment type="similarity">
    <text evidence="1 9">Belongs to the peptidase S11 family.</text>
</comment>
<dbReference type="GO" id="GO:0006508">
    <property type="term" value="P:proteolysis"/>
    <property type="evidence" value="ECO:0007669"/>
    <property type="project" value="InterPro"/>
</dbReference>
<keyword evidence="13" id="KW-1185">Reference proteome</keyword>
<keyword evidence="2 10" id="KW-0732">Signal</keyword>
<sequence>MKKMLLMLLATAVVSMGVTPMVAQAAYKKKLVHVTLHGKQAVHVKQKKRVRHAKAVRAVRQRRLSSSVTDSPQSLALQSTAVLVQDQSTGAVLYEKNANAVLPIASITKLMTAMVALDAKPDLKETLTIGEEDVDTLKGTHSRLSVGTQLSREEMLRLALMSSENRAASALSRHYPGGQKTFVAAMNTKARALGLADTHFFDPTGLTPTNVSSPRDLAKMVDAAHQYPLIREFTTTVGEEVNVAGRSQQFRNTNALVKSPAWDIGLSKTGYISEAGRCLVMQAWINSKPVIIVLLDSVGKMTRFGDANRIKRWVEAAAAPRLPTS</sequence>
<keyword evidence="5" id="KW-0573">Peptidoglycan synthesis</keyword>
<dbReference type="InterPro" id="IPR012338">
    <property type="entry name" value="Beta-lactam/transpept-like"/>
</dbReference>
<evidence type="ECO:0000256" key="8">
    <source>
        <dbReference type="PIRSR" id="PIRSR618044-2"/>
    </source>
</evidence>
<gene>
    <name evidence="12" type="ORF">PG1C_06120</name>
</gene>
<feature type="active site" description="Proton acceptor" evidence="7">
    <location>
        <position position="109"/>
    </location>
</feature>
<feature type="chain" id="PRO_5002178734" description="Peptidase S11 D-alanyl-D-alanine carboxypeptidase A N-terminal domain-containing protein" evidence="10">
    <location>
        <begin position="26"/>
        <end position="325"/>
    </location>
</feature>
<evidence type="ECO:0000256" key="4">
    <source>
        <dbReference type="ARBA" id="ARBA00022960"/>
    </source>
</evidence>
<dbReference type="Proteomes" id="UP000061603">
    <property type="component" value="Chromosome"/>
</dbReference>
<dbReference type="RefSeq" id="WP_202636526.1">
    <property type="nucleotide sequence ID" value="NZ_CP010554.1"/>
</dbReference>
<proteinExistence type="inferred from homology"/>
<evidence type="ECO:0000256" key="3">
    <source>
        <dbReference type="ARBA" id="ARBA00022801"/>
    </source>
</evidence>
<evidence type="ECO:0000256" key="7">
    <source>
        <dbReference type="PIRSR" id="PIRSR618044-1"/>
    </source>
</evidence>
<dbReference type="InterPro" id="IPR018044">
    <property type="entry name" value="Peptidase_S11"/>
</dbReference>
<evidence type="ECO:0000313" key="12">
    <source>
        <dbReference type="EMBL" id="AJP48151.1"/>
    </source>
</evidence>
<name>A0A0C5JLB6_9PROT</name>
<dbReference type="PRINTS" id="PR00725">
    <property type="entry name" value="DADACBPTASE1"/>
</dbReference>
<keyword evidence="4" id="KW-0133">Cell shape</keyword>
<evidence type="ECO:0000256" key="1">
    <source>
        <dbReference type="ARBA" id="ARBA00007164"/>
    </source>
</evidence>
<dbReference type="Pfam" id="PF00768">
    <property type="entry name" value="Peptidase_S11"/>
    <property type="match status" value="1"/>
</dbReference>
<evidence type="ECO:0000256" key="5">
    <source>
        <dbReference type="ARBA" id="ARBA00022984"/>
    </source>
</evidence>
<feature type="domain" description="Peptidase S11 D-alanyl-D-alanine carboxypeptidase A N-terminal" evidence="11">
    <location>
        <begin position="73"/>
        <end position="297"/>
    </location>
</feature>